<feature type="compositionally biased region" description="Pro residues" evidence="3">
    <location>
        <begin position="20"/>
        <end position="29"/>
    </location>
</feature>
<accession>A0A918KW42</accession>
<sequence length="236" mass="25653">MSINRLMDTDRTRSVRAMPESPPASPDPVPSSADASRERIVAAATALFADHGYDGTSTRRIAAEAGLNMATVAYHVGGKPDLYREVMRRAHLAEQQALTAALAAFRELAPTDPVAAVTGLVDEYLDFCLAQPHIPALWMRRWLADAAEFADLEASYARPLIESVRDTVDEALAALPAAAATPDDVEMTVWTVLWTTHGFCRSGIRTEVPRFRAHLRGLVLRDLGLGARGPRDAEHA</sequence>
<dbReference type="PANTHER" id="PTHR30055:SF219">
    <property type="entry name" value="TRANSCRIPTIONAL REGULATORY PROTEIN"/>
    <property type="match status" value="1"/>
</dbReference>
<protein>
    <recommendedName>
        <fullName evidence="4">HTH tetR-type domain-containing protein</fullName>
    </recommendedName>
</protein>
<feature type="region of interest" description="Disordered" evidence="3">
    <location>
        <begin position="1"/>
        <end position="36"/>
    </location>
</feature>
<evidence type="ECO:0000256" key="3">
    <source>
        <dbReference type="SAM" id="MobiDB-lite"/>
    </source>
</evidence>
<dbReference type="PANTHER" id="PTHR30055">
    <property type="entry name" value="HTH-TYPE TRANSCRIPTIONAL REGULATOR RUTR"/>
    <property type="match status" value="1"/>
</dbReference>
<evidence type="ECO:0000256" key="2">
    <source>
        <dbReference type="PROSITE-ProRule" id="PRU00335"/>
    </source>
</evidence>
<name>A0A918KW42_9ACTN</name>
<evidence type="ECO:0000313" key="5">
    <source>
        <dbReference type="EMBL" id="GGX76284.1"/>
    </source>
</evidence>
<organism evidence="5 6">
    <name type="scientific">Streptomyces fructofermentans</name>
    <dbReference type="NCBI Taxonomy" id="152141"/>
    <lineage>
        <taxon>Bacteria</taxon>
        <taxon>Bacillati</taxon>
        <taxon>Actinomycetota</taxon>
        <taxon>Actinomycetes</taxon>
        <taxon>Kitasatosporales</taxon>
        <taxon>Streptomycetaceae</taxon>
        <taxon>Streptomyces</taxon>
    </lineage>
</organism>
<gene>
    <name evidence="5" type="ORF">GCM10010515_49980</name>
</gene>
<dbReference type="AlphaFoldDB" id="A0A918KW42"/>
<dbReference type="InterPro" id="IPR001647">
    <property type="entry name" value="HTH_TetR"/>
</dbReference>
<dbReference type="InterPro" id="IPR009057">
    <property type="entry name" value="Homeodomain-like_sf"/>
</dbReference>
<dbReference type="PRINTS" id="PR00455">
    <property type="entry name" value="HTHTETR"/>
</dbReference>
<feature type="domain" description="HTH tetR-type" evidence="4">
    <location>
        <begin position="34"/>
        <end position="94"/>
    </location>
</feature>
<dbReference type="EMBL" id="BMWD01000019">
    <property type="protein sequence ID" value="GGX76284.1"/>
    <property type="molecule type" value="Genomic_DNA"/>
</dbReference>
<dbReference type="SUPFAM" id="SSF48498">
    <property type="entry name" value="Tetracyclin repressor-like, C-terminal domain"/>
    <property type="match status" value="1"/>
</dbReference>
<dbReference type="Gene3D" id="1.10.357.10">
    <property type="entry name" value="Tetracycline Repressor, domain 2"/>
    <property type="match status" value="1"/>
</dbReference>
<dbReference type="GO" id="GO:0000976">
    <property type="term" value="F:transcription cis-regulatory region binding"/>
    <property type="evidence" value="ECO:0007669"/>
    <property type="project" value="TreeGrafter"/>
</dbReference>
<keyword evidence="1 2" id="KW-0238">DNA-binding</keyword>
<dbReference type="Proteomes" id="UP000645555">
    <property type="component" value="Unassembled WGS sequence"/>
</dbReference>
<dbReference type="PROSITE" id="PS50977">
    <property type="entry name" value="HTH_TETR_2"/>
    <property type="match status" value="1"/>
</dbReference>
<keyword evidence="6" id="KW-1185">Reference proteome</keyword>
<feature type="DNA-binding region" description="H-T-H motif" evidence="2">
    <location>
        <begin position="57"/>
        <end position="76"/>
    </location>
</feature>
<evidence type="ECO:0000256" key="1">
    <source>
        <dbReference type="ARBA" id="ARBA00023125"/>
    </source>
</evidence>
<reference evidence="5" key="2">
    <citation type="submission" date="2020-09" db="EMBL/GenBank/DDBJ databases">
        <authorList>
            <person name="Sun Q."/>
            <person name="Ohkuma M."/>
        </authorList>
    </citation>
    <scope>NUCLEOTIDE SEQUENCE</scope>
    <source>
        <strain evidence="5">JCM 4956</strain>
    </source>
</reference>
<comment type="caution">
    <text evidence="5">The sequence shown here is derived from an EMBL/GenBank/DDBJ whole genome shotgun (WGS) entry which is preliminary data.</text>
</comment>
<dbReference type="InterPro" id="IPR050109">
    <property type="entry name" value="HTH-type_TetR-like_transc_reg"/>
</dbReference>
<evidence type="ECO:0000313" key="6">
    <source>
        <dbReference type="Proteomes" id="UP000645555"/>
    </source>
</evidence>
<dbReference type="GO" id="GO:0003700">
    <property type="term" value="F:DNA-binding transcription factor activity"/>
    <property type="evidence" value="ECO:0007669"/>
    <property type="project" value="TreeGrafter"/>
</dbReference>
<dbReference type="Pfam" id="PF00440">
    <property type="entry name" value="TetR_N"/>
    <property type="match status" value="1"/>
</dbReference>
<dbReference type="InterPro" id="IPR036271">
    <property type="entry name" value="Tet_transcr_reg_TetR-rel_C_sf"/>
</dbReference>
<dbReference type="SUPFAM" id="SSF46689">
    <property type="entry name" value="Homeodomain-like"/>
    <property type="match status" value="1"/>
</dbReference>
<reference evidence="5" key="1">
    <citation type="journal article" date="2014" name="Int. J. Syst. Evol. Microbiol.">
        <title>Complete genome sequence of Corynebacterium casei LMG S-19264T (=DSM 44701T), isolated from a smear-ripened cheese.</title>
        <authorList>
            <consortium name="US DOE Joint Genome Institute (JGI-PGF)"/>
            <person name="Walter F."/>
            <person name="Albersmeier A."/>
            <person name="Kalinowski J."/>
            <person name="Ruckert C."/>
        </authorList>
    </citation>
    <scope>NUCLEOTIDE SEQUENCE</scope>
    <source>
        <strain evidence="5">JCM 4956</strain>
    </source>
</reference>
<evidence type="ECO:0000259" key="4">
    <source>
        <dbReference type="PROSITE" id="PS50977"/>
    </source>
</evidence>
<proteinExistence type="predicted"/>